<protein>
    <recommendedName>
        <fullName evidence="1">non-specific serine/threonine protein kinase</fullName>
        <ecNumber evidence="1">2.7.11.1</ecNumber>
    </recommendedName>
</protein>
<dbReference type="InterPro" id="IPR017441">
    <property type="entry name" value="Protein_kinase_ATP_BS"/>
</dbReference>
<dbReference type="InterPro" id="IPR011009">
    <property type="entry name" value="Kinase-like_dom_sf"/>
</dbReference>
<dbReference type="InterPro" id="IPR008271">
    <property type="entry name" value="Ser/Thr_kinase_AS"/>
</dbReference>
<feature type="compositionally biased region" description="Polar residues" evidence="8">
    <location>
        <begin position="304"/>
        <end position="313"/>
    </location>
</feature>
<keyword evidence="2 11" id="KW-0723">Serine/threonine-protein kinase</keyword>
<evidence type="ECO:0000313" key="11">
    <source>
        <dbReference type="EMBL" id="TNC47693.1"/>
    </source>
</evidence>
<dbReference type="GO" id="GO:0005524">
    <property type="term" value="F:ATP binding"/>
    <property type="evidence" value="ECO:0007669"/>
    <property type="project" value="UniProtKB-UniRule"/>
</dbReference>
<feature type="region of interest" description="Disordered" evidence="8">
    <location>
        <begin position="275"/>
        <end position="313"/>
    </location>
</feature>
<dbReference type="AlphaFoldDB" id="A0A5C4MQS5"/>
<dbReference type="CDD" id="cd14014">
    <property type="entry name" value="STKc_PknB_like"/>
    <property type="match status" value="1"/>
</dbReference>
<dbReference type="Gene3D" id="1.10.510.10">
    <property type="entry name" value="Transferase(Phosphotransferase) domain 1"/>
    <property type="match status" value="1"/>
</dbReference>
<dbReference type="EC" id="2.7.11.1" evidence="1"/>
<proteinExistence type="predicted"/>
<comment type="caution">
    <text evidence="11">The sequence shown here is derived from an EMBL/GenBank/DDBJ whole genome shotgun (WGS) entry which is preliminary data.</text>
</comment>
<dbReference type="EMBL" id="VDFR01000046">
    <property type="protein sequence ID" value="TNC47384.1"/>
    <property type="molecule type" value="Genomic_DNA"/>
</dbReference>
<evidence type="ECO:0000256" key="6">
    <source>
        <dbReference type="ARBA" id="ARBA00022840"/>
    </source>
</evidence>
<dbReference type="OrthoDB" id="9762169at2"/>
<accession>A0A5C4MQS5</accession>
<organism evidence="11 12">
    <name type="scientific">Mumia zhuanghuii</name>
    <dbReference type="NCBI Taxonomy" id="2585211"/>
    <lineage>
        <taxon>Bacteria</taxon>
        <taxon>Bacillati</taxon>
        <taxon>Actinomycetota</taxon>
        <taxon>Actinomycetes</taxon>
        <taxon>Propionibacteriales</taxon>
        <taxon>Nocardioidaceae</taxon>
        <taxon>Mumia</taxon>
    </lineage>
</organism>
<dbReference type="SMART" id="SM00220">
    <property type="entry name" value="S_TKc"/>
    <property type="match status" value="1"/>
</dbReference>
<evidence type="ECO:0000256" key="3">
    <source>
        <dbReference type="ARBA" id="ARBA00022679"/>
    </source>
</evidence>
<evidence type="ECO:0000259" key="9">
    <source>
        <dbReference type="PROSITE" id="PS50011"/>
    </source>
</evidence>
<dbReference type="PANTHER" id="PTHR43289">
    <property type="entry name" value="MITOGEN-ACTIVATED PROTEIN KINASE KINASE KINASE 20-RELATED"/>
    <property type="match status" value="1"/>
</dbReference>
<dbReference type="Gene3D" id="3.30.200.20">
    <property type="entry name" value="Phosphorylase Kinase, domain 1"/>
    <property type="match status" value="1"/>
</dbReference>
<dbReference type="GO" id="GO:0004674">
    <property type="term" value="F:protein serine/threonine kinase activity"/>
    <property type="evidence" value="ECO:0007669"/>
    <property type="project" value="UniProtKB-KW"/>
</dbReference>
<dbReference type="PROSITE" id="PS50011">
    <property type="entry name" value="PROTEIN_KINASE_DOM"/>
    <property type="match status" value="1"/>
</dbReference>
<keyword evidence="3" id="KW-0808">Transferase</keyword>
<gene>
    <name evidence="11" type="ORF">FHE65_09295</name>
    <name evidence="10" type="ORF">FHE65_10070</name>
</gene>
<feature type="domain" description="Protein kinase" evidence="9">
    <location>
        <begin position="1"/>
        <end position="264"/>
    </location>
</feature>
<feature type="compositionally biased region" description="Polar residues" evidence="8">
    <location>
        <begin position="279"/>
        <end position="297"/>
    </location>
</feature>
<reference evidence="11 12" key="1">
    <citation type="submission" date="2019-05" db="EMBL/GenBank/DDBJ databases">
        <title>Mumia sp. nov., isolated from the intestinal contents of plateau pika (Ochotona curzoniae) in the Qinghai-Tibet plateau of China.</title>
        <authorList>
            <person name="Tian Z."/>
        </authorList>
    </citation>
    <scope>NUCLEOTIDE SEQUENCE [LARGE SCALE GENOMIC DNA]</scope>
    <source>
        <strain evidence="12">527</strain>
        <strain evidence="11">Z527</strain>
    </source>
</reference>
<dbReference type="FunFam" id="1.10.510.10:FF:000021">
    <property type="entry name" value="Serine/threonine protein kinase"/>
    <property type="match status" value="1"/>
</dbReference>
<keyword evidence="6 7" id="KW-0067">ATP-binding</keyword>
<evidence type="ECO:0000256" key="8">
    <source>
        <dbReference type="SAM" id="MobiDB-lite"/>
    </source>
</evidence>
<dbReference type="InterPro" id="IPR000719">
    <property type="entry name" value="Prot_kinase_dom"/>
</dbReference>
<evidence type="ECO:0000256" key="5">
    <source>
        <dbReference type="ARBA" id="ARBA00022777"/>
    </source>
</evidence>
<keyword evidence="4 7" id="KW-0547">Nucleotide-binding</keyword>
<evidence type="ECO:0000256" key="1">
    <source>
        <dbReference type="ARBA" id="ARBA00012513"/>
    </source>
</evidence>
<dbReference type="PROSITE" id="PS00108">
    <property type="entry name" value="PROTEIN_KINASE_ST"/>
    <property type="match status" value="1"/>
</dbReference>
<evidence type="ECO:0000256" key="7">
    <source>
        <dbReference type="PROSITE-ProRule" id="PRU10141"/>
    </source>
</evidence>
<dbReference type="PROSITE" id="PS00107">
    <property type="entry name" value="PROTEIN_KINASE_ATP"/>
    <property type="match status" value="1"/>
</dbReference>
<dbReference type="Proteomes" id="UP000306740">
    <property type="component" value="Unassembled WGS sequence"/>
</dbReference>
<feature type="binding site" evidence="7">
    <location>
        <position position="28"/>
    </location>
    <ligand>
        <name>ATP</name>
        <dbReference type="ChEBI" id="CHEBI:30616"/>
    </ligand>
</feature>
<dbReference type="Pfam" id="PF00069">
    <property type="entry name" value="Pkinase"/>
    <property type="match status" value="1"/>
</dbReference>
<evidence type="ECO:0000313" key="12">
    <source>
        <dbReference type="Proteomes" id="UP000306740"/>
    </source>
</evidence>
<dbReference type="RefSeq" id="WP_139088196.1">
    <property type="nucleotide sequence ID" value="NZ_VDFR01000043.1"/>
</dbReference>
<evidence type="ECO:0000313" key="10">
    <source>
        <dbReference type="EMBL" id="TNC47384.1"/>
    </source>
</evidence>
<sequence length="313" mass="33430">MGGVIGRGGTADVHRGHDLRSGGQVAVKVFRTHLAHDPLVLSRLRREARLVAGLCHPAIVALLDTGCEEVVGGGEGNVRVPFLVMEYVPGWSLRDLLKRGGVSLERAIRYQLGVLSALESSHRAGVVHRDIKPANVMITPSGAVKVVDFGIARDSGDPTATITHDRAFMGTPVYLSPEQARGEVADVRSDLYSAGCLFYEMLTGRPPFVADDPVSVAYQHVHEEPPRITAYDHSPALGAVLVKALAKAREDRFQSARAFADALQSAAKGLIGHKEGNASWASSPSATRTAPRSSCTTRIRARDSLSSSSTAIR</sequence>
<dbReference type="PANTHER" id="PTHR43289:SF6">
    <property type="entry name" value="SERINE_THREONINE-PROTEIN KINASE NEKL-3"/>
    <property type="match status" value="1"/>
</dbReference>
<evidence type="ECO:0000256" key="2">
    <source>
        <dbReference type="ARBA" id="ARBA00022527"/>
    </source>
</evidence>
<dbReference type="EMBL" id="VDFR01000043">
    <property type="protein sequence ID" value="TNC47693.1"/>
    <property type="molecule type" value="Genomic_DNA"/>
</dbReference>
<dbReference type="SUPFAM" id="SSF56112">
    <property type="entry name" value="Protein kinase-like (PK-like)"/>
    <property type="match status" value="1"/>
</dbReference>
<evidence type="ECO:0000256" key="4">
    <source>
        <dbReference type="ARBA" id="ARBA00022741"/>
    </source>
</evidence>
<name>A0A5C4MQS5_9ACTN</name>
<keyword evidence="5 11" id="KW-0418">Kinase</keyword>